<dbReference type="RefSeq" id="WP_269286720.1">
    <property type="nucleotide sequence ID" value="NZ_JAPVOI010000006.1"/>
</dbReference>
<keyword evidence="2" id="KW-1185">Reference proteome</keyword>
<protein>
    <submittedName>
        <fullName evidence="1">Uncharacterized protein</fullName>
    </submittedName>
</protein>
<gene>
    <name evidence="1" type="ORF">O3W52_33355</name>
</gene>
<reference evidence="1" key="1">
    <citation type="submission" date="2022-10" db="EMBL/GenBank/DDBJ databases">
        <title>Whole genome sequencing of three plant growth promoting bacteria isolated from Vachellia tortilis subsp. raddiana in Morocco.</title>
        <authorList>
            <person name="Hnini M."/>
            <person name="Zouagui R."/>
            <person name="Zouagui H."/>
            <person name="Chemao Elfihri M.-W."/>
            <person name="Ibrahimi A."/>
            <person name="Sbabou L."/>
            <person name="Aurag J."/>
        </authorList>
    </citation>
    <scope>NUCLEOTIDE SEQUENCE</scope>
    <source>
        <strain evidence="1">LMR678</strain>
    </source>
</reference>
<evidence type="ECO:0000313" key="2">
    <source>
        <dbReference type="Proteomes" id="UP001079430"/>
    </source>
</evidence>
<dbReference type="Proteomes" id="UP001079430">
    <property type="component" value="Unassembled WGS sequence"/>
</dbReference>
<dbReference type="EMBL" id="JAPVOI010000006">
    <property type="protein sequence ID" value="MCZ4094581.1"/>
    <property type="molecule type" value="Genomic_DNA"/>
</dbReference>
<organism evidence="1 2">
    <name type="scientific">Sinorhizobium psoraleae</name>
    <dbReference type="NCBI Taxonomy" id="520838"/>
    <lineage>
        <taxon>Bacteria</taxon>
        <taxon>Pseudomonadati</taxon>
        <taxon>Pseudomonadota</taxon>
        <taxon>Alphaproteobacteria</taxon>
        <taxon>Hyphomicrobiales</taxon>
        <taxon>Rhizobiaceae</taxon>
        <taxon>Sinorhizobium/Ensifer group</taxon>
        <taxon>Sinorhizobium</taxon>
    </lineage>
</organism>
<proteinExistence type="predicted"/>
<accession>A0ABT4KRH4</accession>
<name>A0ABT4KRH4_9HYPH</name>
<evidence type="ECO:0000313" key="1">
    <source>
        <dbReference type="EMBL" id="MCZ4094581.1"/>
    </source>
</evidence>
<sequence>MENIEFRLAAHREILVAVLSALAKNDNAWLVINRILEEELIVQDHEEDPGIVPSEAFARQNAVTAEISSILQDASARAAAEPAAAAPKNDR</sequence>
<comment type="caution">
    <text evidence="1">The sequence shown here is derived from an EMBL/GenBank/DDBJ whole genome shotgun (WGS) entry which is preliminary data.</text>
</comment>